<comment type="caution">
    <text evidence="2">The sequence shown here is derived from an EMBL/GenBank/DDBJ whole genome shotgun (WGS) entry which is preliminary data.</text>
</comment>
<dbReference type="InterPro" id="IPR016181">
    <property type="entry name" value="Acyl_CoA_acyltransferase"/>
</dbReference>
<proteinExistence type="predicted"/>
<dbReference type="InterPro" id="IPR053144">
    <property type="entry name" value="Acetyltransferase_Butenolide"/>
</dbReference>
<sequence>MKIIESLEPHHQPQLHQLYLQQWWSNTRTLEEVSAVLAGSSLTLGVIDAENNLIGFTRVLTDGIFKAIMFDVIVSEDYRGHKIGSQLVEYVKHHPRLARVKHLELYCLPELQSYYQQFGFGTDVGGMQLMRLTMR</sequence>
<evidence type="ECO:0000259" key="1">
    <source>
        <dbReference type="PROSITE" id="PS51186"/>
    </source>
</evidence>
<evidence type="ECO:0000313" key="3">
    <source>
        <dbReference type="Proteomes" id="UP001595555"/>
    </source>
</evidence>
<dbReference type="PANTHER" id="PTHR43233">
    <property type="entry name" value="FAMILY N-ACETYLTRANSFERASE, PUTATIVE (AFU_ORTHOLOGUE AFUA_6G03350)-RELATED"/>
    <property type="match status" value="1"/>
</dbReference>
<dbReference type="GO" id="GO:0016746">
    <property type="term" value="F:acyltransferase activity"/>
    <property type="evidence" value="ECO:0007669"/>
    <property type="project" value="UniProtKB-KW"/>
</dbReference>
<feature type="domain" description="N-acetyltransferase" evidence="1">
    <location>
        <begin position="2"/>
        <end position="135"/>
    </location>
</feature>
<dbReference type="SUPFAM" id="SSF55729">
    <property type="entry name" value="Acyl-CoA N-acyltransferases (Nat)"/>
    <property type="match status" value="1"/>
</dbReference>
<dbReference type="InterPro" id="IPR000182">
    <property type="entry name" value="GNAT_dom"/>
</dbReference>
<protein>
    <submittedName>
        <fullName evidence="2">GNAT family N-acetyltransferase</fullName>
        <ecNumber evidence="2">2.3.-.-</ecNumber>
    </submittedName>
</protein>
<dbReference type="EC" id="2.3.-.-" evidence="2"/>
<dbReference type="PROSITE" id="PS51186">
    <property type="entry name" value="GNAT"/>
    <property type="match status" value="1"/>
</dbReference>
<accession>A0ABV7FBH6</accession>
<dbReference type="RefSeq" id="WP_378115029.1">
    <property type="nucleotide sequence ID" value="NZ_JBHRTF010000001.1"/>
</dbReference>
<dbReference type="Gene3D" id="3.40.630.30">
    <property type="match status" value="1"/>
</dbReference>
<reference evidence="3" key="1">
    <citation type="journal article" date="2019" name="Int. J. Syst. Evol. Microbiol.">
        <title>The Global Catalogue of Microorganisms (GCM) 10K type strain sequencing project: providing services to taxonomists for standard genome sequencing and annotation.</title>
        <authorList>
            <consortium name="The Broad Institute Genomics Platform"/>
            <consortium name="The Broad Institute Genome Sequencing Center for Infectious Disease"/>
            <person name="Wu L."/>
            <person name="Ma J."/>
        </authorList>
    </citation>
    <scope>NUCLEOTIDE SEQUENCE [LARGE SCALE GENOMIC DNA]</scope>
    <source>
        <strain evidence="3">KCTC 52237</strain>
    </source>
</reference>
<dbReference type="Proteomes" id="UP001595555">
    <property type="component" value="Unassembled WGS sequence"/>
</dbReference>
<dbReference type="CDD" id="cd04301">
    <property type="entry name" value="NAT_SF"/>
    <property type="match status" value="1"/>
</dbReference>
<evidence type="ECO:0000313" key="2">
    <source>
        <dbReference type="EMBL" id="MFC3114051.1"/>
    </source>
</evidence>
<keyword evidence="2" id="KW-0808">Transferase</keyword>
<keyword evidence="2" id="KW-0012">Acyltransferase</keyword>
<dbReference type="PANTHER" id="PTHR43233:SF1">
    <property type="entry name" value="FAMILY N-ACETYLTRANSFERASE, PUTATIVE (AFU_ORTHOLOGUE AFUA_6G03350)-RELATED"/>
    <property type="match status" value="1"/>
</dbReference>
<organism evidence="2 3">
    <name type="scientific">Cellvibrio fontiphilus</name>
    <dbReference type="NCBI Taxonomy" id="1815559"/>
    <lineage>
        <taxon>Bacteria</taxon>
        <taxon>Pseudomonadati</taxon>
        <taxon>Pseudomonadota</taxon>
        <taxon>Gammaproteobacteria</taxon>
        <taxon>Cellvibrionales</taxon>
        <taxon>Cellvibrionaceae</taxon>
        <taxon>Cellvibrio</taxon>
    </lineage>
</organism>
<name>A0ABV7FBH6_9GAMM</name>
<dbReference type="EMBL" id="JBHRTF010000001">
    <property type="protein sequence ID" value="MFC3114051.1"/>
    <property type="molecule type" value="Genomic_DNA"/>
</dbReference>
<keyword evidence="3" id="KW-1185">Reference proteome</keyword>
<dbReference type="Pfam" id="PF13508">
    <property type="entry name" value="Acetyltransf_7"/>
    <property type="match status" value="1"/>
</dbReference>
<gene>
    <name evidence="2" type="ORF">ACFODX_00680</name>
</gene>